<dbReference type="InterPro" id="IPR047057">
    <property type="entry name" value="MerR_fam"/>
</dbReference>
<dbReference type="Pfam" id="PF13646">
    <property type="entry name" value="HEAT_2"/>
    <property type="match status" value="1"/>
</dbReference>
<dbReference type="PROSITE" id="PS50937">
    <property type="entry name" value="HTH_MERR_2"/>
    <property type="match status" value="1"/>
</dbReference>
<dbReference type="Proteomes" id="UP000076947">
    <property type="component" value="Unassembled WGS sequence"/>
</dbReference>
<keyword evidence="4" id="KW-1185">Reference proteome</keyword>
<sequence>MRIGEMAETTGVSARMLRYYEKLGLIEPGARTSAGYRIYDDADLERVFHIEGLRGLGLSLTEVKSALDDPDHRIAEVIDELIAESRARLREEKRLFEQLLAVRGSDVTDWRAALNVMNLLKNLRSHDPAARQDSALRLAPAAHPRMVARSAIAEKDLNVAGALSWSMLQAGDVALEEVSRALASADREVRMRAVRILAEAAARTTAGTKQSERSEEIFEHLRGALDDEDTDIRAVAALSLGERGGLVAFDELLRMIVDGDHDVQASEVLAQSPSWHEAALDTIGALLNDDRTQEQRARLVQALAEFEDSDELLLELLDDPTPVVALTAKAILRARGNMP</sequence>
<dbReference type="GO" id="GO:0003700">
    <property type="term" value="F:DNA-binding transcription factor activity"/>
    <property type="evidence" value="ECO:0007669"/>
    <property type="project" value="InterPro"/>
</dbReference>
<dbReference type="Gene3D" id="1.25.10.10">
    <property type="entry name" value="Leucine-rich Repeat Variant"/>
    <property type="match status" value="1"/>
</dbReference>
<dbReference type="PANTHER" id="PTHR30204:SF93">
    <property type="entry name" value="HTH MERR-TYPE DOMAIN-CONTAINING PROTEIN"/>
    <property type="match status" value="1"/>
</dbReference>
<dbReference type="PRINTS" id="PR00040">
    <property type="entry name" value="HTHMERR"/>
</dbReference>
<protein>
    <submittedName>
        <fullName evidence="3">MerR family transcriptional regulator</fullName>
    </submittedName>
</protein>
<feature type="domain" description="HTH merR-type" evidence="2">
    <location>
        <begin position="1"/>
        <end position="69"/>
    </location>
</feature>
<gene>
    <name evidence="3" type="ORF">AYJ05_07050</name>
</gene>
<dbReference type="SUPFAM" id="SSF48371">
    <property type="entry name" value="ARM repeat"/>
    <property type="match status" value="1"/>
</dbReference>
<reference evidence="4" key="1">
    <citation type="submission" date="2016-02" db="EMBL/GenBank/DDBJ databases">
        <authorList>
            <person name="Kaur G."/>
            <person name="Nair G.R."/>
            <person name="Mayilraj S."/>
        </authorList>
    </citation>
    <scope>NUCLEOTIDE SEQUENCE [LARGE SCALE GENOMIC DNA]</scope>
    <source>
        <strain evidence="4">GA-15</strain>
    </source>
</reference>
<dbReference type="InterPro" id="IPR011989">
    <property type="entry name" value="ARM-like"/>
</dbReference>
<dbReference type="SMART" id="SM00422">
    <property type="entry name" value="HTH_MERR"/>
    <property type="match status" value="1"/>
</dbReference>
<proteinExistence type="predicted"/>
<keyword evidence="1" id="KW-0238">DNA-binding</keyword>
<dbReference type="SUPFAM" id="SSF46955">
    <property type="entry name" value="Putative DNA-binding domain"/>
    <property type="match status" value="1"/>
</dbReference>
<dbReference type="InterPro" id="IPR000551">
    <property type="entry name" value="MerR-type_HTH_dom"/>
</dbReference>
<dbReference type="Pfam" id="PF13411">
    <property type="entry name" value="MerR_1"/>
    <property type="match status" value="1"/>
</dbReference>
<evidence type="ECO:0000259" key="2">
    <source>
        <dbReference type="PROSITE" id="PS50937"/>
    </source>
</evidence>
<evidence type="ECO:0000313" key="3">
    <source>
        <dbReference type="EMBL" id="OAH24981.1"/>
    </source>
</evidence>
<comment type="caution">
    <text evidence="3">The sequence shown here is derived from an EMBL/GenBank/DDBJ whole genome shotgun (WGS) entry which is preliminary data.</text>
</comment>
<dbReference type="InterPro" id="IPR009061">
    <property type="entry name" value="DNA-bd_dom_put_sf"/>
</dbReference>
<dbReference type="InterPro" id="IPR016024">
    <property type="entry name" value="ARM-type_fold"/>
</dbReference>
<evidence type="ECO:0000313" key="4">
    <source>
        <dbReference type="Proteomes" id="UP000076947"/>
    </source>
</evidence>
<organism evidence="3 4">
    <name type="scientific">Corynebacterium stationis</name>
    <dbReference type="NCBI Taxonomy" id="1705"/>
    <lineage>
        <taxon>Bacteria</taxon>
        <taxon>Bacillati</taxon>
        <taxon>Actinomycetota</taxon>
        <taxon>Actinomycetes</taxon>
        <taxon>Mycobacteriales</taxon>
        <taxon>Corynebacteriaceae</taxon>
        <taxon>Corynebacterium</taxon>
    </lineage>
</organism>
<name>A0A177I9L0_9CORY</name>
<dbReference type="PANTHER" id="PTHR30204">
    <property type="entry name" value="REDOX-CYCLING DRUG-SENSING TRANSCRIPTIONAL ACTIVATOR SOXR"/>
    <property type="match status" value="1"/>
</dbReference>
<dbReference type="GO" id="GO:0003677">
    <property type="term" value="F:DNA binding"/>
    <property type="evidence" value="ECO:0007669"/>
    <property type="project" value="UniProtKB-KW"/>
</dbReference>
<dbReference type="Gene3D" id="1.10.1660.10">
    <property type="match status" value="1"/>
</dbReference>
<evidence type="ECO:0000256" key="1">
    <source>
        <dbReference type="ARBA" id="ARBA00023125"/>
    </source>
</evidence>
<dbReference type="RefSeq" id="WP_066840781.1">
    <property type="nucleotide sequence ID" value="NZ_LSTQ01000026.1"/>
</dbReference>
<dbReference type="EMBL" id="LSTQ01000026">
    <property type="protein sequence ID" value="OAH24981.1"/>
    <property type="molecule type" value="Genomic_DNA"/>
</dbReference>
<dbReference type="PROSITE" id="PS00552">
    <property type="entry name" value="HTH_MERR_1"/>
    <property type="match status" value="1"/>
</dbReference>
<dbReference type="OrthoDB" id="9808480at2"/>
<accession>A0A177I9L0</accession>
<dbReference type="AlphaFoldDB" id="A0A177I9L0"/>